<evidence type="ECO:0000313" key="1">
    <source>
        <dbReference type="EMBL" id="GFN85875.1"/>
    </source>
</evidence>
<evidence type="ECO:0000313" key="2">
    <source>
        <dbReference type="Proteomes" id="UP000735302"/>
    </source>
</evidence>
<proteinExistence type="predicted"/>
<organism evidence="1 2">
    <name type="scientific">Plakobranchus ocellatus</name>
    <dbReference type="NCBI Taxonomy" id="259542"/>
    <lineage>
        <taxon>Eukaryota</taxon>
        <taxon>Metazoa</taxon>
        <taxon>Spiralia</taxon>
        <taxon>Lophotrochozoa</taxon>
        <taxon>Mollusca</taxon>
        <taxon>Gastropoda</taxon>
        <taxon>Heterobranchia</taxon>
        <taxon>Euthyneura</taxon>
        <taxon>Panpulmonata</taxon>
        <taxon>Sacoglossa</taxon>
        <taxon>Placobranchoidea</taxon>
        <taxon>Plakobranchidae</taxon>
        <taxon>Plakobranchus</taxon>
    </lineage>
</organism>
<sequence>MMRLDPPRKFTFRPEEWPEWSTEFKRFQTAGKLHLEDGEIQRDTFIHCMGHEKHEEVQIGAVLNRAGDVLNGDGNAAKSSLFSEQVDAVMKADVVLGNSAEAGLLENEMVTVDG</sequence>
<comment type="caution">
    <text evidence="1">The sequence shown here is derived from an EMBL/GenBank/DDBJ whole genome shotgun (WGS) entry which is preliminary data.</text>
</comment>
<dbReference type="EMBL" id="BLXT01001480">
    <property type="protein sequence ID" value="GFN85875.1"/>
    <property type="molecule type" value="Genomic_DNA"/>
</dbReference>
<dbReference type="AlphaFoldDB" id="A0AAV3YRD0"/>
<name>A0AAV3YRD0_9GAST</name>
<reference evidence="1 2" key="1">
    <citation type="journal article" date="2021" name="Elife">
        <title>Chloroplast acquisition without the gene transfer in kleptoplastic sea slugs, Plakobranchus ocellatus.</title>
        <authorList>
            <person name="Maeda T."/>
            <person name="Takahashi S."/>
            <person name="Yoshida T."/>
            <person name="Shimamura S."/>
            <person name="Takaki Y."/>
            <person name="Nagai Y."/>
            <person name="Toyoda A."/>
            <person name="Suzuki Y."/>
            <person name="Arimoto A."/>
            <person name="Ishii H."/>
            <person name="Satoh N."/>
            <person name="Nishiyama T."/>
            <person name="Hasebe M."/>
            <person name="Maruyama T."/>
            <person name="Minagawa J."/>
            <person name="Obokata J."/>
            <person name="Shigenobu S."/>
        </authorList>
    </citation>
    <scope>NUCLEOTIDE SEQUENCE [LARGE SCALE GENOMIC DNA]</scope>
</reference>
<gene>
    <name evidence="1" type="ORF">PoB_001238100</name>
</gene>
<dbReference type="Proteomes" id="UP000735302">
    <property type="component" value="Unassembled WGS sequence"/>
</dbReference>
<keyword evidence="2" id="KW-1185">Reference proteome</keyword>
<protein>
    <submittedName>
        <fullName evidence="1">Tyrosine recombinase xerc</fullName>
    </submittedName>
</protein>
<accession>A0AAV3YRD0</accession>